<dbReference type="AlphaFoldDB" id="A0A646HNG6"/>
<protein>
    <submittedName>
        <fullName evidence="1">Uncharacterized protein</fullName>
    </submittedName>
</protein>
<accession>A0A646HNG6</accession>
<comment type="caution">
    <text evidence="1">The sequence shown here is derived from an EMBL/GenBank/DDBJ whole genome shotgun (WGS) entry which is preliminary data.</text>
</comment>
<gene>
    <name evidence="1" type="ORF">F7D59_08500</name>
</gene>
<evidence type="ECO:0000313" key="1">
    <source>
        <dbReference type="EMBL" id="MQN89886.1"/>
    </source>
</evidence>
<dbReference type="RefSeq" id="WP_153113804.1">
    <property type="nucleotide sequence ID" value="NZ_VZAS01000147.1"/>
</dbReference>
<sequence>MTHNYRLGLSYAFADNHQLSLAYTGKWDSSHPHHETMGTGTSQQQGNEHTYLHNVDASYNLPFGLQIGISYLNYQNPSQQYLAGTMLDEERILYTNSKQVIDKWLFTADQSHT</sequence>
<dbReference type="Proteomes" id="UP000420635">
    <property type="component" value="Unassembled WGS sequence"/>
</dbReference>
<dbReference type="EMBL" id="VZBQ01000098">
    <property type="protein sequence ID" value="MQN89886.1"/>
    <property type="molecule type" value="Genomic_DNA"/>
</dbReference>
<name>A0A646HNG6_9BACT</name>
<proteinExistence type="predicted"/>
<reference evidence="2" key="1">
    <citation type="submission" date="2019-09" db="EMBL/GenBank/DDBJ databases">
        <title>Distinct polysaccharide growth profiles of human intestinal Prevotella copri isolates.</title>
        <authorList>
            <person name="Fehlner-Peach H."/>
            <person name="Magnabosco C."/>
            <person name="Raghavan V."/>
            <person name="Scher J.U."/>
            <person name="Tett A."/>
            <person name="Cox L.M."/>
            <person name="Gottsegen C."/>
            <person name="Watters A."/>
            <person name="Wiltshire- Gordon J.D."/>
            <person name="Segata N."/>
            <person name="Bonneau R."/>
            <person name="Littman D.R."/>
        </authorList>
    </citation>
    <scope>NUCLEOTIDE SEQUENCE [LARGE SCALE GENOMIC DNA]</scope>
    <source>
        <strain evidence="2">iP54</strain>
    </source>
</reference>
<organism evidence="1 2">
    <name type="scientific">Segatella copri</name>
    <dbReference type="NCBI Taxonomy" id="165179"/>
    <lineage>
        <taxon>Bacteria</taxon>
        <taxon>Pseudomonadati</taxon>
        <taxon>Bacteroidota</taxon>
        <taxon>Bacteroidia</taxon>
        <taxon>Bacteroidales</taxon>
        <taxon>Prevotellaceae</taxon>
        <taxon>Segatella</taxon>
    </lineage>
</organism>
<evidence type="ECO:0000313" key="2">
    <source>
        <dbReference type="Proteomes" id="UP000420635"/>
    </source>
</evidence>